<evidence type="ECO:0008006" key="8">
    <source>
        <dbReference type="Google" id="ProtNLM"/>
    </source>
</evidence>
<dbReference type="Pfam" id="PF07690">
    <property type="entry name" value="MFS_1"/>
    <property type="match status" value="1"/>
</dbReference>
<dbReference type="PANTHER" id="PTHR21576">
    <property type="entry name" value="UNCHARACTERIZED NODULIN-LIKE PROTEIN"/>
    <property type="match status" value="1"/>
</dbReference>
<evidence type="ECO:0000313" key="6">
    <source>
        <dbReference type="EMBL" id="QIX01352.1"/>
    </source>
</evidence>
<feature type="transmembrane region" description="Helical" evidence="5">
    <location>
        <begin position="177"/>
        <end position="199"/>
    </location>
</feature>
<protein>
    <recommendedName>
        <fullName evidence="8">Nodulin-like domain-containing protein</fullName>
    </recommendedName>
</protein>
<keyword evidence="4 5" id="KW-0472">Membrane</keyword>
<proteinExistence type="predicted"/>
<evidence type="ECO:0000256" key="4">
    <source>
        <dbReference type="ARBA" id="ARBA00023136"/>
    </source>
</evidence>
<reference evidence="6 7" key="1">
    <citation type="journal article" date="2016" name="Sci. Rep.">
        <title>Peltaster fructicola genome reveals evolution from an invasive phytopathogen to an ectophytic parasite.</title>
        <authorList>
            <person name="Xu C."/>
            <person name="Chen H."/>
            <person name="Gleason M.L."/>
            <person name="Xu J.R."/>
            <person name="Liu H."/>
            <person name="Zhang R."/>
            <person name="Sun G."/>
        </authorList>
    </citation>
    <scope>NUCLEOTIDE SEQUENCE [LARGE SCALE GENOMIC DNA]</scope>
    <source>
        <strain evidence="6 7">LNHT1506</strain>
    </source>
</reference>
<keyword evidence="3 5" id="KW-1133">Transmembrane helix</keyword>
<feature type="transmembrane region" description="Helical" evidence="5">
    <location>
        <begin position="150"/>
        <end position="171"/>
    </location>
</feature>
<feature type="transmembrane region" description="Helical" evidence="5">
    <location>
        <begin position="112"/>
        <end position="138"/>
    </location>
</feature>
<dbReference type="AlphaFoldDB" id="A0A6H0Y2V4"/>
<accession>A0A6H0Y2V4</accession>
<dbReference type="OrthoDB" id="410267at2759"/>
<feature type="transmembrane region" description="Helical" evidence="5">
    <location>
        <begin position="434"/>
        <end position="455"/>
    </location>
</feature>
<sequence length="471" mass="50264">MTRHSNNPQHDNHTQRVLSVIAASAIGLAAGTNYGFSAWAPQFAERLSLSATEINLIGTFGNLGMYAVGIPAGALIDARGPRYGALLGAICLAAGYFPLRNAYDAAGEGYNMALYCLFSFFTGVGSCSAFSSAIKVSATNFPSHRGTATAFPLSCFGLSALLFTTISAVVLDDTSGLLLLLGIGTVSAVLVSTIFLRLITATGYGLLPSEEPRKDSDELERTTSRGSWKDAEDVNITGLALLRSSKFWQLLVLLGLLGGVGLMTINNIGNDARSLWHHYDDTASREAIQKRQLMHVGILSLMSFVGRLCSGIGSDWLVHHRSTRLWTLVVSSAVFAAAQVVGLALENPNYLFWLSGLTGLGYGALFGVYPALVADAFGAAGMASNWGAMIFAPVLSGFLYNLVYGAVLDAHSVYKGAGRVGERVCDEGRQCYAAAYWVTLGSSVLGMAWVLWCIMAERSQKQAHRIRSHDT</sequence>
<feature type="transmembrane region" description="Helical" evidence="5">
    <location>
        <begin position="56"/>
        <end position="76"/>
    </location>
</feature>
<evidence type="ECO:0000256" key="3">
    <source>
        <dbReference type="ARBA" id="ARBA00022989"/>
    </source>
</evidence>
<dbReference type="InterPro" id="IPR036259">
    <property type="entry name" value="MFS_trans_sf"/>
</dbReference>
<dbReference type="SUPFAM" id="SSF103473">
    <property type="entry name" value="MFS general substrate transporter"/>
    <property type="match status" value="1"/>
</dbReference>
<organism evidence="6 7">
    <name type="scientific">Peltaster fructicola</name>
    <dbReference type="NCBI Taxonomy" id="286661"/>
    <lineage>
        <taxon>Eukaryota</taxon>
        <taxon>Fungi</taxon>
        <taxon>Dikarya</taxon>
        <taxon>Ascomycota</taxon>
        <taxon>Pezizomycotina</taxon>
        <taxon>Dothideomycetes</taxon>
        <taxon>Dothideomycetes incertae sedis</taxon>
        <taxon>Peltaster</taxon>
    </lineage>
</organism>
<evidence type="ECO:0000256" key="1">
    <source>
        <dbReference type="ARBA" id="ARBA00004141"/>
    </source>
</evidence>
<dbReference type="GO" id="GO:0022857">
    <property type="term" value="F:transmembrane transporter activity"/>
    <property type="evidence" value="ECO:0007669"/>
    <property type="project" value="InterPro"/>
</dbReference>
<feature type="transmembrane region" description="Helical" evidence="5">
    <location>
        <begin position="351"/>
        <end position="374"/>
    </location>
</feature>
<dbReference type="Gene3D" id="1.20.1250.20">
    <property type="entry name" value="MFS general substrate transporter like domains"/>
    <property type="match status" value="1"/>
</dbReference>
<dbReference type="Proteomes" id="UP000503462">
    <property type="component" value="Chromosome 4"/>
</dbReference>
<name>A0A6H0Y2V4_9PEZI</name>
<feature type="transmembrane region" description="Helical" evidence="5">
    <location>
        <begin position="17"/>
        <end position="36"/>
    </location>
</feature>
<feature type="transmembrane region" description="Helical" evidence="5">
    <location>
        <begin position="247"/>
        <end position="265"/>
    </location>
</feature>
<evidence type="ECO:0000256" key="5">
    <source>
        <dbReference type="SAM" id="Phobius"/>
    </source>
</evidence>
<keyword evidence="2 5" id="KW-0812">Transmembrane</keyword>
<feature type="transmembrane region" description="Helical" evidence="5">
    <location>
        <begin position="325"/>
        <end position="345"/>
    </location>
</feature>
<keyword evidence="7" id="KW-1185">Reference proteome</keyword>
<dbReference type="InterPro" id="IPR011701">
    <property type="entry name" value="MFS"/>
</dbReference>
<evidence type="ECO:0000313" key="7">
    <source>
        <dbReference type="Proteomes" id="UP000503462"/>
    </source>
</evidence>
<feature type="transmembrane region" description="Helical" evidence="5">
    <location>
        <begin position="386"/>
        <end position="407"/>
    </location>
</feature>
<dbReference type="GO" id="GO:0000329">
    <property type="term" value="C:fungal-type vacuole membrane"/>
    <property type="evidence" value="ECO:0007669"/>
    <property type="project" value="TreeGrafter"/>
</dbReference>
<dbReference type="PANTHER" id="PTHR21576:SF158">
    <property type="entry name" value="RIBOSOMAL RNA-PROCESSING PROTEIN 12-LIKE CONSERVED DOMAIN-CONTAINING PROTEIN"/>
    <property type="match status" value="1"/>
</dbReference>
<gene>
    <name evidence="6" type="ORF">AMS68_006869</name>
</gene>
<evidence type="ECO:0000256" key="2">
    <source>
        <dbReference type="ARBA" id="ARBA00022692"/>
    </source>
</evidence>
<dbReference type="EMBL" id="CP051142">
    <property type="protein sequence ID" value="QIX01352.1"/>
    <property type="molecule type" value="Genomic_DNA"/>
</dbReference>
<comment type="subcellular location">
    <subcellularLocation>
        <location evidence="1">Membrane</location>
        <topology evidence="1">Multi-pass membrane protein</topology>
    </subcellularLocation>
</comment>